<gene>
    <name evidence="3" type="ORF">GKO32_27230</name>
</gene>
<evidence type="ECO:0000256" key="1">
    <source>
        <dbReference type="SAM" id="MobiDB-lite"/>
    </source>
</evidence>
<name>A0A6N7Z889_9PSEU</name>
<dbReference type="EMBL" id="WMBA01000052">
    <property type="protein sequence ID" value="MTD57640.1"/>
    <property type="molecule type" value="Genomic_DNA"/>
</dbReference>
<dbReference type="RefSeq" id="WP_154759769.1">
    <property type="nucleotide sequence ID" value="NZ_WMBA01000052.1"/>
</dbReference>
<dbReference type="AlphaFoldDB" id="A0A6N7Z889"/>
<dbReference type="InterPro" id="IPR035940">
    <property type="entry name" value="CAP_sf"/>
</dbReference>
<dbReference type="SUPFAM" id="SSF55797">
    <property type="entry name" value="PR-1-like"/>
    <property type="match status" value="1"/>
</dbReference>
<dbReference type="CDD" id="cd05379">
    <property type="entry name" value="CAP_bacterial"/>
    <property type="match status" value="1"/>
</dbReference>
<dbReference type="PANTHER" id="PTHR31157:SF1">
    <property type="entry name" value="SCP DOMAIN-CONTAINING PROTEIN"/>
    <property type="match status" value="1"/>
</dbReference>
<keyword evidence="4" id="KW-1185">Reference proteome</keyword>
<organism evidence="3 4">
    <name type="scientific">Amycolatopsis pithecellobii</name>
    <dbReference type="NCBI Taxonomy" id="664692"/>
    <lineage>
        <taxon>Bacteria</taxon>
        <taxon>Bacillati</taxon>
        <taxon>Actinomycetota</taxon>
        <taxon>Actinomycetes</taxon>
        <taxon>Pseudonocardiales</taxon>
        <taxon>Pseudonocardiaceae</taxon>
        <taxon>Amycolatopsis</taxon>
    </lineage>
</organism>
<evidence type="ECO:0000259" key="2">
    <source>
        <dbReference type="Pfam" id="PF00188"/>
    </source>
</evidence>
<dbReference type="PANTHER" id="PTHR31157">
    <property type="entry name" value="SCP DOMAIN-CONTAINING PROTEIN"/>
    <property type="match status" value="1"/>
</dbReference>
<reference evidence="3 4" key="1">
    <citation type="submission" date="2019-11" db="EMBL/GenBank/DDBJ databases">
        <title>Draft genome of Amycolatopsis RM579.</title>
        <authorList>
            <person name="Duangmal K."/>
            <person name="Mingma R."/>
        </authorList>
    </citation>
    <scope>NUCLEOTIDE SEQUENCE [LARGE SCALE GENOMIC DNA]</scope>
    <source>
        <strain evidence="3 4">RM579</strain>
    </source>
</reference>
<proteinExistence type="predicted"/>
<feature type="non-terminal residue" evidence="3">
    <location>
        <position position="1"/>
    </location>
</feature>
<evidence type="ECO:0000313" key="3">
    <source>
        <dbReference type="EMBL" id="MTD57640.1"/>
    </source>
</evidence>
<sequence length="147" mass="15724">SSKKTSAPKPPPSTTPSVTTTAAKATTVAQQILALVNEQRATAGCGALTADDRLDSAAQKFSEDMANRDYFAHTTPEGVTFDQRITAAGYPSPAAENIAKGSTTAAQTMTMWMNSDGHRRNILNCAYKKLGVGLDKSGWYWVQDFGF</sequence>
<dbReference type="OrthoDB" id="8611574at2"/>
<dbReference type="Gene3D" id="3.40.33.10">
    <property type="entry name" value="CAP"/>
    <property type="match status" value="1"/>
</dbReference>
<dbReference type="InterPro" id="IPR014044">
    <property type="entry name" value="CAP_dom"/>
</dbReference>
<comment type="caution">
    <text evidence="3">The sequence shown here is derived from an EMBL/GenBank/DDBJ whole genome shotgun (WGS) entry which is preliminary data.</text>
</comment>
<feature type="region of interest" description="Disordered" evidence="1">
    <location>
        <begin position="1"/>
        <end position="22"/>
    </location>
</feature>
<accession>A0A6N7Z889</accession>
<dbReference type="Pfam" id="PF00188">
    <property type="entry name" value="CAP"/>
    <property type="match status" value="1"/>
</dbReference>
<protein>
    <submittedName>
        <fullName evidence="3">CAP domain-containing protein</fullName>
    </submittedName>
</protein>
<evidence type="ECO:0000313" key="4">
    <source>
        <dbReference type="Proteomes" id="UP000440096"/>
    </source>
</evidence>
<dbReference type="Proteomes" id="UP000440096">
    <property type="component" value="Unassembled WGS sequence"/>
</dbReference>
<feature type="domain" description="SCP" evidence="2">
    <location>
        <begin position="33"/>
        <end position="145"/>
    </location>
</feature>